<name>A0A372EMD9_9BURK</name>
<dbReference type="InterPro" id="IPR029039">
    <property type="entry name" value="Flavoprotein-like_sf"/>
</dbReference>
<dbReference type="AlphaFoldDB" id="A0A372EMD9"/>
<accession>A0A372EMD9</accession>
<comment type="caution">
    <text evidence="2">The sequence shown here is derived from an EMBL/GenBank/DDBJ whole genome shotgun (WGS) entry which is preliminary data.</text>
</comment>
<dbReference type="GO" id="GO:0016491">
    <property type="term" value="F:oxidoreductase activity"/>
    <property type="evidence" value="ECO:0007669"/>
    <property type="project" value="InterPro"/>
</dbReference>
<dbReference type="Proteomes" id="UP000261931">
    <property type="component" value="Unassembled WGS sequence"/>
</dbReference>
<dbReference type="SUPFAM" id="SSF52218">
    <property type="entry name" value="Flavoproteins"/>
    <property type="match status" value="1"/>
</dbReference>
<reference evidence="2 3" key="1">
    <citation type="submission" date="2018-08" db="EMBL/GenBank/DDBJ databases">
        <title>Hydrogenophaga sp. LA-38 isolated from sludge.</title>
        <authorList>
            <person name="Im W.-T."/>
        </authorList>
    </citation>
    <scope>NUCLEOTIDE SEQUENCE [LARGE SCALE GENOMIC DNA]</scope>
    <source>
        <strain evidence="2 3">LA-38</strain>
    </source>
</reference>
<evidence type="ECO:0000313" key="2">
    <source>
        <dbReference type="EMBL" id="RFP80829.1"/>
    </source>
</evidence>
<dbReference type="PANTHER" id="PTHR30543:SF21">
    <property type="entry name" value="NAD(P)H-DEPENDENT FMN REDUCTASE LOT6"/>
    <property type="match status" value="1"/>
</dbReference>
<dbReference type="InterPro" id="IPR050712">
    <property type="entry name" value="NAD(P)H-dep_reductase"/>
</dbReference>
<evidence type="ECO:0000259" key="1">
    <source>
        <dbReference type="Pfam" id="PF03358"/>
    </source>
</evidence>
<dbReference type="PANTHER" id="PTHR30543">
    <property type="entry name" value="CHROMATE REDUCTASE"/>
    <property type="match status" value="1"/>
</dbReference>
<proteinExistence type="predicted"/>
<evidence type="ECO:0000313" key="3">
    <source>
        <dbReference type="Proteomes" id="UP000261931"/>
    </source>
</evidence>
<dbReference type="Gene3D" id="3.40.50.360">
    <property type="match status" value="1"/>
</dbReference>
<gene>
    <name evidence="2" type="ORF">DY262_03335</name>
</gene>
<organism evidence="2 3">
    <name type="scientific">Hydrogenophaga borbori</name>
    <dbReference type="NCBI Taxonomy" id="2294117"/>
    <lineage>
        <taxon>Bacteria</taxon>
        <taxon>Pseudomonadati</taxon>
        <taxon>Pseudomonadota</taxon>
        <taxon>Betaproteobacteria</taxon>
        <taxon>Burkholderiales</taxon>
        <taxon>Comamonadaceae</taxon>
        <taxon>Hydrogenophaga</taxon>
    </lineage>
</organism>
<dbReference type="InterPro" id="IPR005025">
    <property type="entry name" value="FMN_Rdtase-like_dom"/>
</dbReference>
<dbReference type="GO" id="GO:0010181">
    <property type="term" value="F:FMN binding"/>
    <property type="evidence" value="ECO:0007669"/>
    <property type="project" value="TreeGrafter"/>
</dbReference>
<keyword evidence="3" id="KW-1185">Reference proteome</keyword>
<sequence>MAQYKVGYIIGSLASASINRQLAKALVKLAPAELALHEIPIKDLPLYSYDHDANYPAVATAFKQAIADADALLFVTPEYNRSIPGGLKNAIDWGSRPWGKNSFTGKPSGVIGASVGAIGTALAQAHLRAVLNFCAAPQMAQPEAYIQFKKGLVAEDGSCTDAGTEEFLRNYMKAFAAFVAANKARG</sequence>
<dbReference type="Pfam" id="PF03358">
    <property type="entry name" value="FMN_red"/>
    <property type="match status" value="1"/>
</dbReference>
<protein>
    <submittedName>
        <fullName evidence="2">NAD(P)H-dependent oxidoreductase</fullName>
    </submittedName>
</protein>
<feature type="domain" description="NADPH-dependent FMN reductase-like" evidence="1">
    <location>
        <begin position="5"/>
        <end position="147"/>
    </location>
</feature>
<dbReference type="GO" id="GO:0005829">
    <property type="term" value="C:cytosol"/>
    <property type="evidence" value="ECO:0007669"/>
    <property type="project" value="TreeGrafter"/>
</dbReference>
<dbReference type="EMBL" id="QVLS01000002">
    <property type="protein sequence ID" value="RFP80829.1"/>
    <property type="molecule type" value="Genomic_DNA"/>
</dbReference>
<dbReference type="RefSeq" id="WP_116957577.1">
    <property type="nucleotide sequence ID" value="NZ_QVLS01000002.1"/>
</dbReference>